<dbReference type="Proteomes" id="UP001359559">
    <property type="component" value="Unassembled WGS sequence"/>
</dbReference>
<name>A0AAN9I7T7_CLITE</name>
<evidence type="ECO:0000313" key="2">
    <source>
        <dbReference type="Proteomes" id="UP001359559"/>
    </source>
</evidence>
<dbReference type="AlphaFoldDB" id="A0AAN9I7T7"/>
<evidence type="ECO:0000313" key="1">
    <source>
        <dbReference type="EMBL" id="KAK7270728.1"/>
    </source>
</evidence>
<proteinExistence type="predicted"/>
<reference evidence="1 2" key="1">
    <citation type="submission" date="2024-01" db="EMBL/GenBank/DDBJ databases">
        <title>The genomes of 5 underutilized Papilionoideae crops provide insights into root nodulation and disease resistance.</title>
        <authorList>
            <person name="Yuan L."/>
        </authorList>
    </citation>
    <scope>NUCLEOTIDE SEQUENCE [LARGE SCALE GENOMIC DNA]</scope>
    <source>
        <strain evidence="1">LY-2023</strain>
        <tissue evidence="1">Leaf</tissue>
    </source>
</reference>
<keyword evidence="2" id="KW-1185">Reference proteome</keyword>
<organism evidence="1 2">
    <name type="scientific">Clitoria ternatea</name>
    <name type="common">Butterfly pea</name>
    <dbReference type="NCBI Taxonomy" id="43366"/>
    <lineage>
        <taxon>Eukaryota</taxon>
        <taxon>Viridiplantae</taxon>
        <taxon>Streptophyta</taxon>
        <taxon>Embryophyta</taxon>
        <taxon>Tracheophyta</taxon>
        <taxon>Spermatophyta</taxon>
        <taxon>Magnoliopsida</taxon>
        <taxon>eudicotyledons</taxon>
        <taxon>Gunneridae</taxon>
        <taxon>Pentapetalae</taxon>
        <taxon>rosids</taxon>
        <taxon>fabids</taxon>
        <taxon>Fabales</taxon>
        <taxon>Fabaceae</taxon>
        <taxon>Papilionoideae</taxon>
        <taxon>50 kb inversion clade</taxon>
        <taxon>NPAAA clade</taxon>
        <taxon>indigoferoid/millettioid clade</taxon>
        <taxon>Phaseoleae</taxon>
        <taxon>Clitoria</taxon>
    </lineage>
</organism>
<protein>
    <submittedName>
        <fullName evidence="1">Uncharacterized protein</fullName>
    </submittedName>
</protein>
<accession>A0AAN9I7T7</accession>
<comment type="caution">
    <text evidence="1">The sequence shown here is derived from an EMBL/GenBank/DDBJ whole genome shotgun (WGS) entry which is preliminary data.</text>
</comment>
<dbReference type="EMBL" id="JAYKXN010000007">
    <property type="protein sequence ID" value="KAK7270728.1"/>
    <property type="molecule type" value="Genomic_DNA"/>
</dbReference>
<gene>
    <name evidence="1" type="ORF">RJT34_26106</name>
</gene>
<sequence>MEAFYDSLNAETHFVSRFHDKSTTIALTEKAREALKIVQNFFSHDASVLLHPELCSVMKTRSEYLSNLSVDDCMLSEMRIQISEASRKLTQWSKDYMEANMKLGQQHLS</sequence>